<evidence type="ECO:0000313" key="4">
    <source>
        <dbReference type="EMBL" id="RLQ14096.1"/>
    </source>
</evidence>
<feature type="signal peptide" evidence="1">
    <location>
        <begin position="1"/>
        <end position="28"/>
    </location>
</feature>
<dbReference type="EMBL" id="LQYV01000132">
    <property type="protein sequence ID" value="KYD21711.1"/>
    <property type="molecule type" value="Genomic_DNA"/>
</dbReference>
<proteinExistence type="predicted"/>
<dbReference type="Proteomes" id="UP000773850">
    <property type="component" value="Unassembled WGS sequence"/>
</dbReference>
<evidence type="ECO:0000313" key="6">
    <source>
        <dbReference type="Proteomes" id="UP000266922"/>
    </source>
</evidence>
<dbReference type="GO" id="GO:0016829">
    <property type="term" value="F:lyase activity"/>
    <property type="evidence" value="ECO:0007669"/>
    <property type="project" value="UniProtKB-KW"/>
</dbReference>
<dbReference type="EMBL" id="LUCS01000028">
    <property type="protein sequence ID" value="KAF6510006.1"/>
    <property type="molecule type" value="Genomic_DNA"/>
</dbReference>
<evidence type="ECO:0000313" key="5">
    <source>
        <dbReference type="Proteomes" id="UP000075424"/>
    </source>
</evidence>
<dbReference type="RefSeq" id="WP_033014624.1">
    <property type="nucleotide sequence ID" value="NZ_CBCSGJ010000001.1"/>
</dbReference>
<reference evidence="3 5" key="1">
    <citation type="submission" date="2016-01" db="EMBL/GenBank/DDBJ databases">
        <title>Draft Genome Sequences of Seven Thermophilic Sporeformers Isolated from Foods.</title>
        <authorList>
            <person name="Berendsen E.M."/>
            <person name="Wells-Bennik M.H."/>
            <person name="Krawcyk A.O."/>
            <person name="De Jong A."/>
            <person name="Holsappel S."/>
            <person name="Eijlander R.T."/>
            <person name="Kuipers O.P."/>
        </authorList>
    </citation>
    <scope>NUCLEOTIDE SEQUENCE [LARGE SCALE GENOMIC DNA]</scope>
    <source>
        <strain evidence="3 5">B4109</strain>
    </source>
</reference>
<organism evidence="4 6">
    <name type="scientific">Geobacillus stearothermophilus</name>
    <name type="common">Bacillus stearothermophilus</name>
    <dbReference type="NCBI Taxonomy" id="1422"/>
    <lineage>
        <taxon>Bacteria</taxon>
        <taxon>Bacillati</taxon>
        <taxon>Bacillota</taxon>
        <taxon>Bacilli</taxon>
        <taxon>Bacillales</taxon>
        <taxon>Anoxybacillaceae</taxon>
        <taxon>Geobacillus</taxon>
    </lineage>
</organism>
<dbReference type="Gene3D" id="3.30.1490.480">
    <property type="entry name" value="Endolytic murein transglycosylase"/>
    <property type="match status" value="1"/>
</dbReference>
<keyword evidence="7" id="KW-1185">Reference proteome</keyword>
<evidence type="ECO:0000313" key="3">
    <source>
        <dbReference type="EMBL" id="KYD21711.1"/>
    </source>
</evidence>
<reference evidence="2 7" key="2">
    <citation type="submission" date="2016-03" db="EMBL/GenBank/DDBJ databases">
        <title>Spore heat resistance.</title>
        <authorList>
            <person name="Boekhorst J."/>
            <person name="Berendsen E.M."/>
            <person name="Wells-Bennik M.H."/>
            <person name="Kuipers O.P."/>
        </authorList>
    </citation>
    <scope>NUCLEOTIDE SEQUENCE [LARGE SCALE GENOMIC DNA]</scope>
    <source>
        <strain evidence="2 7">GS8</strain>
    </source>
</reference>
<gene>
    <name evidence="3" type="ORF">B4109_2036</name>
    <name evidence="4" type="ORF">D9548_07320</name>
    <name evidence="2" type="ORF">GS8_2163</name>
</gene>
<evidence type="ECO:0000256" key="1">
    <source>
        <dbReference type="SAM" id="SignalP"/>
    </source>
</evidence>
<sequence>MKKRTMRAFALGLLVATSFIGVSYYHSAPDAPTEAEVQAFLEQRGLVAIAKSEYDQLRRGRQTSAEQPAAQPAKTVYIYRLVIQKGDTPETFAKELEDAGIIQSARTFREYLQQHGLTRSIRPGAYNVRSDMDYAAISRLIAKP</sequence>
<accession>A0A0K9HJX4</accession>
<dbReference type="AlphaFoldDB" id="A0A0K9HJX4"/>
<keyword evidence="1" id="KW-0732">Signal</keyword>
<dbReference type="Proteomes" id="UP000075424">
    <property type="component" value="Unassembled WGS sequence"/>
</dbReference>
<feature type="chain" id="PRO_5044544765" evidence="1">
    <location>
        <begin position="29"/>
        <end position="144"/>
    </location>
</feature>
<dbReference type="PATRIC" id="fig|1422.14.peg.232"/>
<evidence type="ECO:0000313" key="2">
    <source>
        <dbReference type="EMBL" id="KAF6510006.1"/>
    </source>
</evidence>
<dbReference type="GeneID" id="89611347"/>
<evidence type="ECO:0000313" key="7">
    <source>
        <dbReference type="Proteomes" id="UP000773850"/>
    </source>
</evidence>
<reference evidence="4 6" key="3">
    <citation type="submission" date="2018-10" db="EMBL/GenBank/DDBJ databases">
        <title>Geobacillus stearothermophilus in processing lines of powdered infant formula.</title>
        <authorList>
            <person name="Rhee M.S."/>
            <person name="Choi I.-G."/>
            <person name="Cho T.J."/>
            <person name="Park B."/>
        </authorList>
    </citation>
    <scope>NUCLEOTIDE SEQUENCE [LARGE SCALE GENOMIC DNA]</scope>
    <source>
        <strain evidence="4 6">FHS-PPGT130</strain>
    </source>
</reference>
<dbReference type="EMBL" id="RCTJ01000020">
    <property type="protein sequence ID" value="RLQ14096.1"/>
    <property type="molecule type" value="Genomic_DNA"/>
</dbReference>
<protein>
    <submittedName>
        <fullName evidence="4">Aminodeoxychorismate lyase</fullName>
    </submittedName>
</protein>
<keyword evidence="4" id="KW-0456">Lyase</keyword>
<dbReference type="OrthoDB" id="2138957at2"/>
<comment type="caution">
    <text evidence="4">The sequence shown here is derived from an EMBL/GenBank/DDBJ whole genome shotgun (WGS) entry which is preliminary data.</text>
</comment>
<dbReference type="Proteomes" id="UP000266922">
    <property type="component" value="Unassembled WGS sequence"/>
</dbReference>
<name>A0A0K9HJX4_GEOSE</name>